<dbReference type="InterPro" id="IPR006311">
    <property type="entry name" value="TAT_signal"/>
</dbReference>
<proteinExistence type="predicted"/>
<dbReference type="GO" id="GO:0016787">
    <property type="term" value="F:hydrolase activity"/>
    <property type="evidence" value="ECO:0007669"/>
    <property type="project" value="InterPro"/>
</dbReference>
<dbReference type="Gene3D" id="3.60.21.10">
    <property type="match status" value="1"/>
</dbReference>
<dbReference type="SUPFAM" id="SSF56300">
    <property type="entry name" value="Metallo-dependent phosphatases"/>
    <property type="match status" value="1"/>
</dbReference>
<dbReference type="InterPro" id="IPR051918">
    <property type="entry name" value="STPP_CPPED1"/>
</dbReference>
<dbReference type="InterPro" id="IPR004843">
    <property type="entry name" value="Calcineurin-like_PHP"/>
</dbReference>
<reference evidence="2 3" key="1">
    <citation type="submission" date="2016-10" db="EMBL/GenBank/DDBJ databases">
        <authorList>
            <person name="de Groot N.N."/>
        </authorList>
    </citation>
    <scope>NUCLEOTIDE SEQUENCE [LARGE SCALE GENOMIC DNA]</scope>
    <source>
        <strain evidence="2 3">DSM 23399</strain>
    </source>
</reference>
<name>A0A1I0VQU5_9BACT</name>
<evidence type="ECO:0000313" key="3">
    <source>
        <dbReference type="Proteomes" id="UP000198790"/>
    </source>
</evidence>
<evidence type="ECO:0000259" key="1">
    <source>
        <dbReference type="Pfam" id="PF00149"/>
    </source>
</evidence>
<dbReference type="AlphaFoldDB" id="A0A1I0VQU5"/>
<evidence type="ECO:0000313" key="2">
    <source>
        <dbReference type="EMBL" id="SFA78711.1"/>
    </source>
</evidence>
<dbReference type="PANTHER" id="PTHR43143">
    <property type="entry name" value="METALLOPHOSPHOESTERASE, CALCINEURIN SUPERFAMILY"/>
    <property type="match status" value="1"/>
</dbReference>
<keyword evidence="3" id="KW-1185">Reference proteome</keyword>
<gene>
    <name evidence="2" type="ORF">SAMN04489723_101325</name>
</gene>
<dbReference type="Pfam" id="PF00149">
    <property type="entry name" value="Metallophos"/>
    <property type="match status" value="1"/>
</dbReference>
<accession>A0A1I0VQU5</accession>
<dbReference type="InterPro" id="IPR029052">
    <property type="entry name" value="Metallo-depent_PP-like"/>
</dbReference>
<dbReference type="Proteomes" id="UP000198790">
    <property type="component" value="Unassembled WGS sequence"/>
</dbReference>
<dbReference type="PROSITE" id="PS51318">
    <property type="entry name" value="TAT"/>
    <property type="match status" value="1"/>
</dbReference>
<dbReference type="STRING" id="237018.SAMN04489723_101325"/>
<protein>
    <submittedName>
        <fullName evidence="2">3',5'-cyclic AMP phosphodiesterase CpdA</fullName>
    </submittedName>
</protein>
<dbReference type="EMBL" id="FOKK01000001">
    <property type="protein sequence ID" value="SFA78711.1"/>
    <property type="molecule type" value="Genomic_DNA"/>
</dbReference>
<dbReference type="PANTHER" id="PTHR43143:SF1">
    <property type="entry name" value="SERINE_THREONINE-PROTEIN PHOSPHATASE CPPED1"/>
    <property type="match status" value="1"/>
</dbReference>
<sequence length="323" mass="36891">MKCDSPSKKLLRIKFLLAIPKPTNYMKRRKFLASGATLAVGAAAPILTVKAAETGNSNKAVLTLAHITDVHIRPEDNIPERAIEWLKLVKKHKPDFYLNGGDSIHDASYDKVTRERTLEQWEAWDQFRAEIQEAKVYSCIGNHDPWWDVPSKEDEMYGKPYVVKRLGMPSPYYSFDEKGWHFIILDGNHEGISLGEEQMKWLENDLGSLPSNTPTLIMSHFPITSITDALVGGQHSDHKELKTLFYKHKDKVRVCLSGHQHLLDRTWYNDVHYFCNGALSGFWWGDGDEQSAGKQYYLETPPGFAILKLYADGTVENEYFPMV</sequence>
<organism evidence="2 3">
    <name type="scientific">Algoriphagus aquimarinus</name>
    <dbReference type="NCBI Taxonomy" id="237018"/>
    <lineage>
        <taxon>Bacteria</taxon>
        <taxon>Pseudomonadati</taxon>
        <taxon>Bacteroidota</taxon>
        <taxon>Cytophagia</taxon>
        <taxon>Cytophagales</taxon>
        <taxon>Cyclobacteriaceae</taxon>
        <taxon>Algoriphagus</taxon>
    </lineage>
</organism>
<feature type="domain" description="Calcineurin-like phosphoesterase" evidence="1">
    <location>
        <begin position="63"/>
        <end position="261"/>
    </location>
</feature>